<dbReference type="InterPro" id="IPR029499">
    <property type="entry name" value="PduO-typ"/>
</dbReference>
<evidence type="ECO:0000256" key="12">
    <source>
        <dbReference type="ARBA" id="ARBA00048555"/>
    </source>
</evidence>
<comment type="catalytic activity">
    <reaction evidence="12">
        <text>2 cob(II)yrinate a,c diamide + reduced [electron-transfer flavoprotein] + 2 ATP = 2 adenosylcob(III)yrinate a,c-diamide + 2 triphosphate + oxidized [electron-transfer flavoprotein] + 3 H(+)</text>
        <dbReference type="Rhea" id="RHEA:11528"/>
        <dbReference type="Rhea" id="RHEA-COMP:10685"/>
        <dbReference type="Rhea" id="RHEA-COMP:10686"/>
        <dbReference type="ChEBI" id="CHEBI:15378"/>
        <dbReference type="ChEBI" id="CHEBI:18036"/>
        <dbReference type="ChEBI" id="CHEBI:30616"/>
        <dbReference type="ChEBI" id="CHEBI:57692"/>
        <dbReference type="ChEBI" id="CHEBI:58307"/>
        <dbReference type="ChEBI" id="CHEBI:58503"/>
        <dbReference type="ChEBI" id="CHEBI:58537"/>
        <dbReference type="EC" id="2.5.1.17"/>
    </reaction>
</comment>
<dbReference type="InterPro" id="IPR036451">
    <property type="entry name" value="CblAdoTrfase-like_sf"/>
</dbReference>
<dbReference type="PANTHER" id="PTHR12213">
    <property type="entry name" value="CORRINOID ADENOSYLTRANSFERASE"/>
    <property type="match status" value="1"/>
</dbReference>
<keyword evidence="7" id="KW-0547">Nucleotide-binding</keyword>
<dbReference type="GeneID" id="64408303"/>
<dbReference type="Gene3D" id="1.20.1200.10">
    <property type="entry name" value="Cobalamin adenosyltransferase-like"/>
    <property type="match status" value="1"/>
</dbReference>
<feature type="compositionally biased region" description="Basic and acidic residues" evidence="14">
    <location>
        <begin position="196"/>
        <end position="205"/>
    </location>
</feature>
<dbReference type="RefSeq" id="WP_061787537.1">
    <property type="nucleotide sequence ID" value="NZ_CP072386.1"/>
</dbReference>
<evidence type="ECO:0000256" key="4">
    <source>
        <dbReference type="ARBA" id="ARBA00020963"/>
    </source>
</evidence>
<keyword evidence="5" id="KW-0169">Cobalamin biosynthesis</keyword>
<keyword evidence="6 16" id="KW-0808">Transferase</keyword>
<evidence type="ECO:0000313" key="16">
    <source>
        <dbReference type="EMBL" id="VEH71569.1"/>
    </source>
</evidence>
<dbReference type="PANTHER" id="PTHR12213:SF0">
    <property type="entry name" value="CORRINOID ADENOSYLTRANSFERASE MMAB"/>
    <property type="match status" value="1"/>
</dbReference>
<evidence type="ECO:0000256" key="8">
    <source>
        <dbReference type="ARBA" id="ARBA00022840"/>
    </source>
</evidence>
<reference evidence="16 17" key="1">
    <citation type="submission" date="2018-12" db="EMBL/GenBank/DDBJ databases">
        <authorList>
            <consortium name="Pathogen Informatics"/>
        </authorList>
    </citation>
    <scope>NUCLEOTIDE SEQUENCE [LARGE SCALE GENOMIC DNA]</scope>
    <source>
        <strain evidence="16 17">NCTC12967</strain>
    </source>
</reference>
<comment type="catalytic activity">
    <reaction evidence="13">
        <text>2 cob(II)alamin + reduced [electron-transfer flavoprotein] + 2 ATP = 2 adenosylcob(III)alamin + 2 triphosphate + oxidized [electron-transfer flavoprotein] + 3 H(+)</text>
        <dbReference type="Rhea" id="RHEA:28671"/>
        <dbReference type="Rhea" id="RHEA-COMP:10685"/>
        <dbReference type="Rhea" id="RHEA-COMP:10686"/>
        <dbReference type="ChEBI" id="CHEBI:15378"/>
        <dbReference type="ChEBI" id="CHEBI:16304"/>
        <dbReference type="ChEBI" id="CHEBI:18036"/>
        <dbReference type="ChEBI" id="CHEBI:18408"/>
        <dbReference type="ChEBI" id="CHEBI:30616"/>
        <dbReference type="ChEBI" id="CHEBI:57692"/>
        <dbReference type="ChEBI" id="CHEBI:58307"/>
        <dbReference type="EC" id="2.5.1.17"/>
    </reaction>
</comment>
<name>A0A3S4U825_9ACTN</name>
<proteinExistence type="inferred from homology"/>
<feature type="domain" description="Cobalamin adenosyltransferase-like" evidence="15">
    <location>
        <begin position="4"/>
        <end position="167"/>
    </location>
</feature>
<accession>A0A3S4U825</accession>
<dbReference type="Gene3D" id="3.30.450.150">
    <property type="entry name" value="Haem-degrading domain"/>
    <property type="match status" value="1"/>
</dbReference>
<dbReference type="GO" id="GO:0009236">
    <property type="term" value="P:cobalamin biosynthetic process"/>
    <property type="evidence" value="ECO:0007669"/>
    <property type="project" value="UniProtKB-KW"/>
</dbReference>
<dbReference type="SUPFAM" id="SSF143744">
    <property type="entry name" value="GlcG-like"/>
    <property type="match status" value="1"/>
</dbReference>
<comment type="pathway">
    <text evidence="1">Cofactor biosynthesis; adenosylcobalamin biosynthesis; adenosylcobalamin from cob(II)yrinate a,c-diamide: step 2/7.</text>
</comment>
<evidence type="ECO:0000256" key="7">
    <source>
        <dbReference type="ARBA" id="ARBA00022741"/>
    </source>
</evidence>
<dbReference type="InterPro" id="IPR038084">
    <property type="entry name" value="PduO/GlcC-like_sf"/>
</dbReference>
<sequence>MPNVYTRTGDKGDTGLFGGSRVPKQSLRVEAYGTVDEANAALGAAKAMLPAGQWRRRVHDVQQRLFVLAAELASDPEGAAILANKINTGDITDLEHLIDDCLAVTGPQREFVVPGRDDRSGAFHQARTVVRRAERRVLTLAETEPVRPELIKYLNRLSDAVYSLARLAETWRDEEIERIVRDAVAKVLGTPSKQAQPDREERAARVETTPSKPVEPDHEPLGEQSAPAPSRGRTPVRRFDLAAAKRIAERAEARSAELGVPVVIAAADAGGNLMLLHRIEGALLASIEIAINKAWSAVAFQAPTATLGPLATGDGPLPGLADTNSGRVVLFGGGVPVHVDGELAGAIGISGGTAEQDVDIATCALQDWNTIGEQ</sequence>
<evidence type="ECO:0000256" key="5">
    <source>
        <dbReference type="ARBA" id="ARBA00022573"/>
    </source>
</evidence>
<evidence type="ECO:0000256" key="10">
    <source>
        <dbReference type="ARBA" id="ARBA00033334"/>
    </source>
</evidence>
<dbReference type="Pfam" id="PF01923">
    <property type="entry name" value="Cob_adeno_trans"/>
    <property type="match status" value="1"/>
</dbReference>
<feature type="region of interest" description="Disordered" evidence="14">
    <location>
        <begin position="190"/>
        <end position="235"/>
    </location>
</feature>
<evidence type="ECO:0000259" key="15">
    <source>
        <dbReference type="Pfam" id="PF01923"/>
    </source>
</evidence>
<dbReference type="NCBIfam" id="TIGR00636">
    <property type="entry name" value="PduO_Nterm"/>
    <property type="match status" value="1"/>
</dbReference>
<gene>
    <name evidence="16" type="primary">yvqK</name>
    <name evidence="16" type="ORF">NCTC12967_02895</name>
</gene>
<keyword evidence="17" id="KW-1185">Reference proteome</keyword>
<evidence type="ECO:0000256" key="14">
    <source>
        <dbReference type="SAM" id="MobiDB-lite"/>
    </source>
</evidence>
<evidence type="ECO:0000256" key="9">
    <source>
        <dbReference type="ARBA" id="ARBA00031529"/>
    </source>
</evidence>
<protein>
    <recommendedName>
        <fullName evidence="4">Corrinoid adenosyltransferase</fullName>
        <ecNumber evidence="3">2.5.1.17</ecNumber>
    </recommendedName>
    <alternativeName>
        <fullName evidence="9">Cob(II)alamin adenosyltransferase</fullName>
    </alternativeName>
    <alternativeName>
        <fullName evidence="11">Cob(II)yrinic acid a,c-diamide adenosyltransferase</fullName>
    </alternativeName>
    <alternativeName>
        <fullName evidence="10">Cobinamide/cobalamin adenosyltransferase</fullName>
    </alternativeName>
</protein>
<dbReference type="AlphaFoldDB" id="A0A3S4U825"/>
<dbReference type="SUPFAM" id="SSF89028">
    <property type="entry name" value="Cobalamin adenosyltransferase-like"/>
    <property type="match status" value="1"/>
</dbReference>
<comment type="similarity">
    <text evidence="2">Belongs to the Cob(I)alamin adenosyltransferase family.</text>
</comment>
<dbReference type="GO" id="GO:0008817">
    <property type="term" value="F:corrinoid adenosyltransferase activity"/>
    <property type="evidence" value="ECO:0007669"/>
    <property type="project" value="UniProtKB-EC"/>
</dbReference>
<organism evidence="16 17">
    <name type="scientific">Arachnia propionica</name>
    <dbReference type="NCBI Taxonomy" id="1750"/>
    <lineage>
        <taxon>Bacteria</taxon>
        <taxon>Bacillati</taxon>
        <taxon>Actinomycetota</taxon>
        <taxon>Actinomycetes</taxon>
        <taxon>Propionibacteriales</taxon>
        <taxon>Propionibacteriaceae</taxon>
        <taxon>Arachnia</taxon>
    </lineage>
</organism>
<dbReference type="EMBL" id="LR134406">
    <property type="protein sequence ID" value="VEH71569.1"/>
    <property type="molecule type" value="Genomic_DNA"/>
</dbReference>
<evidence type="ECO:0000256" key="3">
    <source>
        <dbReference type="ARBA" id="ARBA00012454"/>
    </source>
</evidence>
<evidence type="ECO:0000256" key="13">
    <source>
        <dbReference type="ARBA" id="ARBA00048692"/>
    </source>
</evidence>
<evidence type="ECO:0000256" key="6">
    <source>
        <dbReference type="ARBA" id="ARBA00022679"/>
    </source>
</evidence>
<dbReference type="InterPro" id="IPR005624">
    <property type="entry name" value="PduO/GlcC-like"/>
</dbReference>
<dbReference type="InterPro" id="IPR016030">
    <property type="entry name" value="CblAdoTrfase-like"/>
</dbReference>
<dbReference type="Pfam" id="PF03928">
    <property type="entry name" value="HbpS-like"/>
    <property type="match status" value="1"/>
</dbReference>
<evidence type="ECO:0000256" key="1">
    <source>
        <dbReference type="ARBA" id="ARBA00005121"/>
    </source>
</evidence>
<evidence type="ECO:0000313" key="17">
    <source>
        <dbReference type="Proteomes" id="UP000273044"/>
    </source>
</evidence>
<dbReference type="EC" id="2.5.1.17" evidence="3"/>
<dbReference type="Proteomes" id="UP000273044">
    <property type="component" value="Chromosome"/>
</dbReference>
<evidence type="ECO:0000256" key="11">
    <source>
        <dbReference type="ARBA" id="ARBA00033354"/>
    </source>
</evidence>
<dbReference type="GO" id="GO:0005524">
    <property type="term" value="F:ATP binding"/>
    <property type="evidence" value="ECO:0007669"/>
    <property type="project" value="UniProtKB-KW"/>
</dbReference>
<keyword evidence="8" id="KW-0067">ATP-binding</keyword>
<evidence type="ECO:0000256" key="2">
    <source>
        <dbReference type="ARBA" id="ARBA00007487"/>
    </source>
</evidence>